<dbReference type="AlphaFoldDB" id="A0A0D3HGB9"/>
<dbReference type="InterPro" id="IPR000719">
    <property type="entry name" value="Prot_kinase_dom"/>
</dbReference>
<evidence type="ECO:0000256" key="11">
    <source>
        <dbReference type="SAM" id="Coils"/>
    </source>
</evidence>
<dbReference type="EnsemblPlants" id="OBART10G17750.1">
    <property type="protein sequence ID" value="OBART10G17750.1"/>
    <property type="gene ID" value="OBART10G17750"/>
</dbReference>
<evidence type="ECO:0000256" key="2">
    <source>
        <dbReference type="ARBA" id="ARBA00004906"/>
    </source>
</evidence>
<dbReference type="GO" id="GO:0005524">
    <property type="term" value="F:ATP binding"/>
    <property type="evidence" value="ECO:0007669"/>
    <property type="project" value="UniProtKB-UniRule"/>
</dbReference>
<dbReference type="Proteomes" id="UP000026960">
    <property type="component" value="Chromosome 10"/>
</dbReference>
<sequence>MGSRGGDADAWETASARSGVSSSSSGRATAAAAAPAPENKVFVALPAQHKSGRSTLAWALRHVADLAPAAIGGGGEVVVVVAHVHSPAQMIPMSSTSLPGPESPNAAPPASPGTAARGVATAARSGDGEHLRAHNYPEDVAGLVGGKFHASKLRPEQVSTYRKYEREQVEKNLDEYLEQCTKMKVKFEKIVIENEDIANGITELILLHGVSKLVMGAAADKQYSRKMKLPKSKTALSVMVKANPSCKIWFVCKEHLIYTRDFVAPISANSQSPDTIRGSISNLAARGGTTNQYANNAVNGYVQRSMSEMVVPASSRVSLQLHSRSSLQESLSRLNMEGTSVDSWDRGSFPSSYRASSTVTEEVLSDSSSSGIPRDGISTLAGCDFPNSALHHEQGDAGSNANLFDKLEEAFAEAEKYRKQAYDESLRRQKTEEELISYHQKARKSEDLFLNEAKQRKEVEETLAKANVEIQLLMEEMDALKHNRDDLSSKLSEVSEQKVTLEQQAVEYGSIIIDLKDTVAASQALIDSMQMEFEQLKHERDNALKHAEELHREKQNMVSSSDLEWSTEFSLLELQQATQNFIDAMKIGEGGFGCVYRGQLRNTTVAIKMLRSQNLQGQSQFQQEVAVLSRVRHPNLVTLVGYCSEASGLVYEFLPNGSLEDHLACENNTSPLTWQIRTRIIGEICSALIFLHSDKPHAVIHGDLKPANILLDANLVSKLGDFGISRLLNRSSTVSTSFYQTTNPRGTFAYMDPEFLTTGELTARSDIYSFGIIILRLVTGKPALGIAREVEVALDKGELELLVDRSAGDWPFVQAEKLMLLGLQCAELSRRKRPDRMNHVWSVVEPLVKSASLPVEPESIGHWVNKNRTPFYFICPISQEVMRDPHIAADGFSYEEEAIKGWLGSGHNTSPMTKSTLEHLQLIPNLALRSAIEEFMQQKQQQIPS</sequence>
<dbReference type="SUPFAM" id="SSF56112">
    <property type="entry name" value="Protein kinase-like (PK-like)"/>
    <property type="match status" value="1"/>
</dbReference>
<dbReference type="STRING" id="65489.A0A0D3HGB9"/>
<feature type="domain" description="Protein kinase" evidence="13">
    <location>
        <begin position="581"/>
        <end position="848"/>
    </location>
</feature>
<dbReference type="SMART" id="SM00504">
    <property type="entry name" value="Ubox"/>
    <property type="match status" value="1"/>
</dbReference>
<protein>
    <recommendedName>
        <fullName evidence="3">RING-type E3 ubiquitin transferase</fullName>
        <ecNumber evidence="3">2.3.2.27</ecNumber>
    </recommendedName>
</protein>
<feature type="coiled-coil region" evidence="11">
    <location>
        <begin position="456"/>
        <end position="553"/>
    </location>
</feature>
<evidence type="ECO:0000259" key="14">
    <source>
        <dbReference type="PROSITE" id="PS51698"/>
    </source>
</evidence>
<dbReference type="PROSITE" id="PS00107">
    <property type="entry name" value="PROTEIN_KINASE_ATP"/>
    <property type="match status" value="1"/>
</dbReference>
<feature type="region of interest" description="Disordered" evidence="12">
    <location>
        <begin position="1"/>
        <end position="35"/>
    </location>
</feature>
<evidence type="ECO:0000259" key="13">
    <source>
        <dbReference type="PROSITE" id="PS50011"/>
    </source>
</evidence>
<feature type="compositionally biased region" description="Low complexity" evidence="12">
    <location>
        <begin position="13"/>
        <end position="35"/>
    </location>
</feature>
<evidence type="ECO:0000256" key="1">
    <source>
        <dbReference type="ARBA" id="ARBA00000900"/>
    </source>
</evidence>
<evidence type="ECO:0000313" key="15">
    <source>
        <dbReference type="EnsemblPlants" id="OBART10G17750.1"/>
    </source>
</evidence>
<keyword evidence="11" id="KW-0175">Coiled coil</keyword>
<dbReference type="Gene3D" id="1.10.510.10">
    <property type="entry name" value="Transferase(Phosphotransferase) domain 1"/>
    <property type="match status" value="1"/>
</dbReference>
<reference evidence="15" key="2">
    <citation type="submission" date="2015-03" db="UniProtKB">
        <authorList>
            <consortium name="EnsemblPlants"/>
        </authorList>
    </citation>
    <scope>IDENTIFICATION</scope>
</reference>
<dbReference type="PROSITE" id="PS00108">
    <property type="entry name" value="PROTEIN_KINASE_ST"/>
    <property type="match status" value="1"/>
</dbReference>
<dbReference type="UniPathway" id="UPA00143"/>
<dbReference type="Pfam" id="PF00069">
    <property type="entry name" value="Pkinase"/>
    <property type="match status" value="1"/>
</dbReference>
<feature type="region of interest" description="Disordered" evidence="12">
    <location>
        <begin position="92"/>
        <end position="131"/>
    </location>
</feature>
<dbReference type="Pfam" id="PF04564">
    <property type="entry name" value="U-box"/>
    <property type="match status" value="1"/>
</dbReference>
<dbReference type="PANTHER" id="PTHR45647:SF102">
    <property type="entry name" value="OS10G0548700 PROTEIN"/>
    <property type="match status" value="1"/>
</dbReference>
<evidence type="ECO:0000256" key="8">
    <source>
        <dbReference type="ARBA" id="ARBA00022786"/>
    </source>
</evidence>
<evidence type="ECO:0000256" key="5">
    <source>
        <dbReference type="ARBA" id="ARBA00022679"/>
    </source>
</evidence>
<accession>A0A0D3HGB9</accession>
<keyword evidence="7" id="KW-0418">Kinase</keyword>
<evidence type="ECO:0000256" key="9">
    <source>
        <dbReference type="ARBA" id="ARBA00022840"/>
    </source>
</evidence>
<dbReference type="EC" id="2.3.2.27" evidence="3"/>
<dbReference type="GO" id="GO:0061630">
    <property type="term" value="F:ubiquitin protein ligase activity"/>
    <property type="evidence" value="ECO:0007669"/>
    <property type="project" value="UniProtKB-EC"/>
</dbReference>
<evidence type="ECO:0000256" key="10">
    <source>
        <dbReference type="PROSITE-ProRule" id="PRU10141"/>
    </source>
</evidence>
<feature type="compositionally biased region" description="Low complexity" evidence="12">
    <location>
        <begin position="112"/>
        <end position="124"/>
    </location>
</feature>
<dbReference type="InterPro" id="IPR013083">
    <property type="entry name" value="Znf_RING/FYVE/PHD"/>
</dbReference>
<dbReference type="GO" id="GO:0016567">
    <property type="term" value="P:protein ubiquitination"/>
    <property type="evidence" value="ECO:0007669"/>
    <property type="project" value="UniProtKB-UniPathway"/>
</dbReference>
<dbReference type="PaxDb" id="65489-OBART10G17750.1"/>
<keyword evidence="5" id="KW-0808">Transferase</keyword>
<evidence type="ECO:0000256" key="7">
    <source>
        <dbReference type="ARBA" id="ARBA00022777"/>
    </source>
</evidence>
<feature type="domain" description="U-box" evidence="14">
    <location>
        <begin position="868"/>
        <end position="942"/>
    </location>
</feature>
<keyword evidence="4" id="KW-0723">Serine/threonine-protein kinase</keyword>
<dbReference type="FunFam" id="3.30.200.20:FF:000039">
    <property type="entry name" value="receptor-like protein kinase FERONIA"/>
    <property type="match status" value="1"/>
</dbReference>
<dbReference type="Gene3D" id="3.30.40.10">
    <property type="entry name" value="Zinc/RING finger domain, C3HC4 (zinc finger)"/>
    <property type="match status" value="1"/>
</dbReference>
<dbReference type="PANTHER" id="PTHR45647">
    <property type="entry name" value="OS02G0152300 PROTEIN"/>
    <property type="match status" value="1"/>
</dbReference>
<dbReference type="HOGENOM" id="CLU_000288_153_0_1"/>
<organism evidence="15">
    <name type="scientific">Oryza barthii</name>
    <dbReference type="NCBI Taxonomy" id="65489"/>
    <lineage>
        <taxon>Eukaryota</taxon>
        <taxon>Viridiplantae</taxon>
        <taxon>Streptophyta</taxon>
        <taxon>Embryophyta</taxon>
        <taxon>Tracheophyta</taxon>
        <taxon>Spermatophyta</taxon>
        <taxon>Magnoliopsida</taxon>
        <taxon>Liliopsida</taxon>
        <taxon>Poales</taxon>
        <taxon>Poaceae</taxon>
        <taxon>BOP clade</taxon>
        <taxon>Oryzoideae</taxon>
        <taxon>Oryzeae</taxon>
        <taxon>Oryzinae</taxon>
        <taxon>Oryza</taxon>
    </lineage>
</organism>
<dbReference type="CDD" id="cd16655">
    <property type="entry name" value="RING-Ubox_WDSUB1-like"/>
    <property type="match status" value="1"/>
</dbReference>
<keyword evidence="16" id="KW-1185">Reference proteome</keyword>
<dbReference type="eggNOG" id="ENOG502QQ1P">
    <property type="taxonomic scope" value="Eukaryota"/>
</dbReference>
<dbReference type="Gene3D" id="3.30.200.20">
    <property type="entry name" value="Phosphorylase Kinase, domain 1"/>
    <property type="match status" value="1"/>
</dbReference>
<dbReference type="CDD" id="cd01989">
    <property type="entry name" value="USP_STK_Ubox_N"/>
    <property type="match status" value="1"/>
</dbReference>
<dbReference type="InterPro" id="IPR051348">
    <property type="entry name" value="U-box_ubiquitin_ligases"/>
</dbReference>
<dbReference type="GO" id="GO:0004674">
    <property type="term" value="F:protein serine/threonine kinase activity"/>
    <property type="evidence" value="ECO:0007669"/>
    <property type="project" value="UniProtKB-KW"/>
</dbReference>
<proteinExistence type="predicted"/>
<dbReference type="PROSITE" id="PS50011">
    <property type="entry name" value="PROTEIN_KINASE_DOM"/>
    <property type="match status" value="1"/>
</dbReference>
<evidence type="ECO:0000256" key="4">
    <source>
        <dbReference type="ARBA" id="ARBA00022527"/>
    </source>
</evidence>
<feature type="binding site" evidence="10">
    <location>
        <position position="608"/>
    </location>
    <ligand>
        <name>ATP</name>
        <dbReference type="ChEBI" id="CHEBI:30616"/>
    </ligand>
</feature>
<keyword evidence="8" id="KW-0833">Ubl conjugation pathway</keyword>
<name>A0A0D3HGB9_9ORYZ</name>
<dbReference type="Gramene" id="OBART10G17750.1">
    <property type="protein sequence ID" value="OBART10G17750.1"/>
    <property type="gene ID" value="OBART10G17750"/>
</dbReference>
<comment type="catalytic activity">
    <reaction evidence="1">
        <text>S-ubiquitinyl-[E2 ubiquitin-conjugating enzyme]-L-cysteine + [acceptor protein]-L-lysine = [E2 ubiquitin-conjugating enzyme]-L-cysteine + N(6)-ubiquitinyl-[acceptor protein]-L-lysine.</text>
        <dbReference type="EC" id="2.3.2.27"/>
    </reaction>
</comment>
<dbReference type="InterPro" id="IPR017441">
    <property type="entry name" value="Protein_kinase_ATP_BS"/>
</dbReference>
<evidence type="ECO:0000256" key="12">
    <source>
        <dbReference type="SAM" id="MobiDB-lite"/>
    </source>
</evidence>
<dbReference type="InterPro" id="IPR011009">
    <property type="entry name" value="Kinase-like_dom_sf"/>
</dbReference>
<dbReference type="SUPFAM" id="SSF57850">
    <property type="entry name" value="RING/U-box"/>
    <property type="match status" value="1"/>
</dbReference>
<keyword evidence="6 10" id="KW-0547">Nucleotide-binding</keyword>
<dbReference type="InterPro" id="IPR003613">
    <property type="entry name" value="Ubox_domain"/>
</dbReference>
<keyword evidence="9 10" id="KW-0067">ATP-binding</keyword>
<reference evidence="15" key="1">
    <citation type="journal article" date="2009" name="Rice">
        <title>De Novo Next Generation Sequencing of Plant Genomes.</title>
        <authorList>
            <person name="Rounsley S."/>
            <person name="Marri P.R."/>
            <person name="Yu Y."/>
            <person name="He R."/>
            <person name="Sisneros N."/>
            <person name="Goicoechea J.L."/>
            <person name="Lee S.J."/>
            <person name="Angelova A."/>
            <person name="Kudrna D."/>
            <person name="Luo M."/>
            <person name="Affourtit J."/>
            <person name="Desany B."/>
            <person name="Knight J."/>
            <person name="Niazi F."/>
            <person name="Egholm M."/>
            <person name="Wing R.A."/>
        </authorList>
    </citation>
    <scope>NUCLEOTIDE SEQUENCE [LARGE SCALE GENOMIC DNA]</scope>
    <source>
        <strain evidence="15">cv. IRGC 105608</strain>
    </source>
</reference>
<dbReference type="CDD" id="cd14066">
    <property type="entry name" value="STKc_IRAK"/>
    <property type="match status" value="1"/>
</dbReference>
<evidence type="ECO:0000256" key="3">
    <source>
        <dbReference type="ARBA" id="ARBA00012483"/>
    </source>
</evidence>
<dbReference type="SUPFAM" id="SSF52402">
    <property type="entry name" value="Adenine nucleotide alpha hydrolases-like"/>
    <property type="match status" value="1"/>
</dbReference>
<dbReference type="SMART" id="SM00220">
    <property type="entry name" value="S_TKc"/>
    <property type="match status" value="1"/>
</dbReference>
<comment type="pathway">
    <text evidence="2">Protein modification; protein ubiquitination.</text>
</comment>
<evidence type="ECO:0000256" key="6">
    <source>
        <dbReference type="ARBA" id="ARBA00022741"/>
    </source>
</evidence>
<evidence type="ECO:0000313" key="16">
    <source>
        <dbReference type="Proteomes" id="UP000026960"/>
    </source>
</evidence>
<dbReference type="InterPro" id="IPR008271">
    <property type="entry name" value="Ser/Thr_kinase_AS"/>
</dbReference>
<dbReference type="PROSITE" id="PS51698">
    <property type="entry name" value="U_BOX"/>
    <property type="match status" value="1"/>
</dbReference>